<sequence length="73" mass="8293">MEVPVYGRNIGNEDKIEVPVNVDDEEDSEEDFDADDRRVRDLQDSGDESDKEIYESDNDAATNSSYTHSKAYS</sequence>
<reference evidence="2 3" key="1">
    <citation type="submission" date="2020-05" db="EMBL/GenBank/DDBJ databases">
        <authorList>
            <person name="Campoy J."/>
            <person name="Schneeberger K."/>
            <person name="Spophaly S."/>
        </authorList>
    </citation>
    <scope>NUCLEOTIDE SEQUENCE [LARGE SCALE GENOMIC DNA]</scope>
    <source>
        <strain evidence="2">PruArmRojPasFocal</strain>
    </source>
</reference>
<evidence type="ECO:0000313" key="3">
    <source>
        <dbReference type="Proteomes" id="UP000507222"/>
    </source>
</evidence>
<name>A0A6J5TX81_PRUAR</name>
<feature type="compositionally biased region" description="Polar residues" evidence="1">
    <location>
        <begin position="59"/>
        <end position="73"/>
    </location>
</feature>
<organism evidence="2 3">
    <name type="scientific">Prunus armeniaca</name>
    <name type="common">Apricot</name>
    <name type="synonym">Armeniaca vulgaris</name>
    <dbReference type="NCBI Taxonomy" id="36596"/>
    <lineage>
        <taxon>Eukaryota</taxon>
        <taxon>Viridiplantae</taxon>
        <taxon>Streptophyta</taxon>
        <taxon>Embryophyta</taxon>
        <taxon>Tracheophyta</taxon>
        <taxon>Spermatophyta</taxon>
        <taxon>Magnoliopsida</taxon>
        <taxon>eudicotyledons</taxon>
        <taxon>Gunneridae</taxon>
        <taxon>Pentapetalae</taxon>
        <taxon>rosids</taxon>
        <taxon>fabids</taxon>
        <taxon>Rosales</taxon>
        <taxon>Rosaceae</taxon>
        <taxon>Amygdaloideae</taxon>
        <taxon>Amygdaleae</taxon>
        <taxon>Prunus</taxon>
    </lineage>
</organism>
<evidence type="ECO:0000256" key="1">
    <source>
        <dbReference type="SAM" id="MobiDB-lite"/>
    </source>
</evidence>
<protein>
    <submittedName>
        <fullName evidence="2">Uncharacterized protein</fullName>
    </submittedName>
</protein>
<dbReference type="Proteomes" id="UP000507222">
    <property type="component" value="Unassembled WGS sequence"/>
</dbReference>
<proteinExistence type="predicted"/>
<evidence type="ECO:0000313" key="2">
    <source>
        <dbReference type="EMBL" id="CAB4268696.1"/>
    </source>
</evidence>
<feature type="compositionally biased region" description="Acidic residues" evidence="1">
    <location>
        <begin position="22"/>
        <end position="34"/>
    </location>
</feature>
<dbReference type="AlphaFoldDB" id="A0A6J5TX81"/>
<dbReference type="EMBL" id="CAEKDK010000002">
    <property type="protein sequence ID" value="CAB4268696.1"/>
    <property type="molecule type" value="Genomic_DNA"/>
</dbReference>
<feature type="region of interest" description="Disordered" evidence="1">
    <location>
        <begin position="1"/>
        <end position="73"/>
    </location>
</feature>
<accession>A0A6J5TX81</accession>
<feature type="compositionally biased region" description="Acidic residues" evidence="1">
    <location>
        <begin position="44"/>
        <end position="58"/>
    </location>
</feature>
<gene>
    <name evidence="2" type="ORF">CURHAP_LOCUS12847</name>
</gene>